<dbReference type="InterPro" id="IPR050590">
    <property type="entry name" value="Exosome_comp_Rrp42_subfam"/>
</dbReference>
<dbReference type="Pfam" id="PF03725">
    <property type="entry name" value="RNase_PH_C"/>
    <property type="match status" value="1"/>
</dbReference>
<reference evidence="10 11" key="1">
    <citation type="submission" date="2019-01" db="EMBL/GenBank/DDBJ databases">
        <title>Nuclear Genome Assembly of the Microalgal Biofuel strain Nannochloropsis salina CCMP1776.</title>
        <authorList>
            <person name="Hovde B."/>
        </authorList>
    </citation>
    <scope>NUCLEOTIDE SEQUENCE [LARGE SCALE GENOMIC DNA]</scope>
    <source>
        <strain evidence="10 11">CCMP1776</strain>
    </source>
</reference>
<dbReference type="PANTHER" id="PTHR11097">
    <property type="entry name" value="EXOSOME COMPLEX EXONUCLEASE RIBOSOMAL RNA PROCESSING PROTEIN"/>
    <property type="match status" value="1"/>
</dbReference>
<dbReference type="AlphaFoldDB" id="A0A4D9CV50"/>
<evidence type="ECO:0000256" key="6">
    <source>
        <dbReference type="ARBA" id="ARBA00023242"/>
    </source>
</evidence>
<dbReference type="EMBL" id="SDOX01000166">
    <property type="protein sequence ID" value="TFJ80498.1"/>
    <property type="molecule type" value="Genomic_DNA"/>
</dbReference>
<accession>A0A4D9CV50</accession>
<evidence type="ECO:0000256" key="5">
    <source>
        <dbReference type="ARBA" id="ARBA00022884"/>
    </source>
</evidence>
<dbReference type="PANTHER" id="PTHR11097:SF14">
    <property type="entry name" value="EXOSOME COMPLEX COMPONENT RRP45"/>
    <property type="match status" value="1"/>
</dbReference>
<name>A0A4D9CV50_9STRA</name>
<dbReference type="InterPro" id="IPR033100">
    <property type="entry name" value="Rrp45"/>
</dbReference>
<gene>
    <name evidence="10" type="ORF">NSK_008239</name>
</gene>
<comment type="similarity">
    <text evidence="3">Belongs to the RNase PH family.</text>
</comment>
<keyword evidence="6" id="KW-0539">Nucleus</keyword>
<dbReference type="GO" id="GO:0071038">
    <property type="term" value="P:TRAMP-dependent tRNA surveillance pathway"/>
    <property type="evidence" value="ECO:0007669"/>
    <property type="project" value="TreeGrafter"/>
</dbReference>
<evidence type="ECO:0000256" key="2">
    <source>
        <dbReference type="ARBA" id="ARBA00004496"/>
    </source>
</evidence>
<dbReference type="GO" id="GO:0034476">
    <property type="term" value="P:U5 snRNA 3'-end processing"/>
    <property type="evidence" value="ECO:0007669"/>
    <property type="project" value="TreeGrafter"/>
</dbReference>
<dbReference type="GO" id="GO:0071035">
    <property type="term" value="P:nuclear polyadenylation-dependent rRNA catabolic process"/>
    <property type="evidence" value="ECO:0007669"/>
    <property type="project" value="TreeGrafter"/>
</dbReference>
<evidence type="ECO:0000256" key="4">
    <source>
        <dbReference type="ARBA" id="ARBA00022490"/>
    </source>
</evidence>
<dbReference type="Proteomes" id="UP000355283">
    <property type="component" value="Unassembled WGS sequence"/>
</dbReference>
<dbReference type="GO" id="GO:0034475">
    <property type="term" value="P:U4 snRNA 3'-end processing"/>
    <property type="evidence" value="ECO:0007669"/>
    <property type="project" value="TreeGrafter"/>
</dbReference>
<dbReference type="GO" id="GO:0000176">
    <property type="term" value="C:nuclear exosome (RNase complex)"/>
    <property type="evidence" value="ECO:0007669"/>
    <property type="project" value="TreeGrafter"/>
</dbReference>
<evidence type="ECO:0000313" key="10">
    <source>
        <dbReference type="EMBL" id="TFJ80498.1"/>
    </source>
</evidence>
<evidence type="ECO:0000256" key="7">
    <source>
        <dbReference type="SAM" id="MobiDB-lite"/>
    </source>
</evidence>
<dbReference type="SUPFAM" id="SSF54211">
    <property type="entry name" value="Ribosomal protein S5 domain 2-like"/>
    <property type="match status" value="1"/>
</dbReference>
<dbReference type="GO" id="GO:0071028">
    <property type="term" value="P:nuclear mRNA surveillance"/>
    <property type="evidence" value="ECO:0007669"/>
    <property type="project" value="TreeGrafter"/>
</dbReference>
<dbReference type="CDD" id="cd11368">
    <property type="entry name" value="RNase_PH_RRP45"/>
    <property type="match status" value="1"/>
</dbReference>
<evidence type="ECO:0000259" key="9">
    <source>
        <dbReference type="Pfam" id="PF03725"/>
    </source>
</evidence>
<feature type="domain" description="Exoribonuclease phosphorolytic" evidence="8">
    <location>
        <begin position="52"/>
        <end position="170"/>
    </location>
</feature>
<keyword evidence="11" id="KW-1185">Reference proteome</keyword>
<feature type="domain" description="Exoribonuclease phosphorolytic" evidence="9">
    <location>
        <begin position="225"/>
        <end position="293"/>
    </location>
</feature>
<dbReference type="GO" id="GO:0016075">
    <property type="term" value="P:rRNA catabolic process"/>
    <property type="evidence" value="ECO:0007669"/>
    <property type="project" value="TreeGrafter"/>
</dbReference>
<proteinExistence type="inferred from homology"/>
<sequence>MSVIKQGEDMSINEREFILTALKDENCRADGRTPADTRELRVTYARAEGRATAEIQLGKTRVLTVVTSELTPPYPDRPAEGFLNLNVEYSPMATLGIDNARTNPTLVEVDRVIERCLRQSRALDTEALCVIAGSKVWSLRCDVRILDDAGNVVDAACLATVAALMHFRLPEVTVLTGGSDERSNSSANDGKSSVGRVREGKGLGHASVVVHHSFEKEPSALPIHHVPICVTFVLFNTSPIVSVIDPTEREELVMGGRVTFSINVHREVCAMQKIGGLALAPTSLTRLAEIAMEKVGDWHSLLKTSLEAADSQAKAERLRCVRGTASMHVRRGALGDAEGERGAKEVEGGADASTSQIETVHLDFAELHAPIKVREESEKPPVDEEEETRTLSVLEQAALDAEDYRMKQGTENLTQGIQETQFSWTGAATRNSDTGAVAGPTDSVVTESTGVNDVCTAACPGSTAETALTSHRSSMETKPAGARELGRKTKTLGRRKDVRNGEGRDTEEEDDDEEGDAVMMVSEFASSSESSLGSPYGKTAIAATGSNARRPSSQGAPQATATTERAENDDEEIKDLRDAVKKPRVRGQNGSSSGRGAAKRPSENAGPGLGRGAGNLPGGEGPVPPPQGDDESNLPLLLRDLPATPAFMPPA</sequence>
<evidence type="ECO:0000259" key="8">
    <source>
        <dbReference type="Pfam" id="PF01138"/>
    </source>
</evidence>
<keyword evidence="4" id="KW-0963">Cytoplasm</keyword>
<dbReference type="InterPro" id="IPR015847">
    <property type="entry name" value="ExoRNase_PH_dom2"/>
</dbReference>
<evidence type="ECO:0000256" key="3">
    <source>
        <dbReference type="ARBA" id="ARBA00006678"/>
    </source>
</evidence>
<dbReference type="OrthoDB" id="10264038at2759"/>
<evidence type="ECO:0000313" key="11">
    <source>
        <dbReference type="Proteomes" id="UP000355283"/>
    </source>
</evidence>
<dbReference type="Gene3D" id="3.30.230.70">
    <property type="entry name" value="GHMP Kinase, N-terminal domain"/>
    <property type="match status" value="1"/>
</dbReference>
<dbReference type="InterPro" id="IPR001247">
    <property type="entry name" value="ExoRNase_PH_dom1"/>
</dbReference>
<keyword evidence="5" id="KW-0694">RNA-binding</keyword>
<feature type="compositionally biased region" description="Acidic residues" evidence="7">
    <location>
        <begin position="505"/>
        <end position="516"/>
    </location>
</feature>
<dbReference type="Pfam" id="PF01138">
    <property type="entry name" value="RNase_PH"/>
    <property type="match status" value="1"/>
</dbReference>
<organism evidence="10 11">
    <name type="scientific">Nannochloropsis salina CCMP1776</name>
    <dbReference type="NCBI Taxonomy" id="1027361"/>
    <lineage>
        <taxon>Eukaryota</taxon>
        <taxon>Sar</taxon>
        <taxon>Stramenopiles</taxon>
        <taxon>Ochrophyta</taxon>
        <taxon>Eustigmatophyceae</taxon>
        <taxon>Eustigmatales</taxon>
        <taxon>Monodopsidaceae</taxon>
        <taxon>Microchloropsis</taxon>
        <taxon>Microchloropsis salina</taxon>
    </lineage>
</organism>
<feature type="region of interest" description="Disordered" evidence="7">
    <location>
        <begin position="465"/>
        <end position="651"/>
    </location>
</feature>
<dbReference type="GO" id="GO:0034473">
    <property type="term" value="P:U1 snRNA 3'-end processing"/>
    <property type="evidence" value="ECO:0007669"/>
    <property type="project" value="TreeGrafter"/>
</dbReference>
<comment type="caution">
    <text evidence="10">The sequence shown here is derived from an EMBL/GenBank/DDBJ whole genome shotgun (WGS) entry which is preliminary data.</text>
</comment>
<dbReference type="InterPro" id="IPR036345">
    <property type="entry name" value="ExoRNase_PH_dom2_sf"/>
</dbReference>
<feature type="compositionally biased region" description="Low complexity" evidence="7">
    <location>
        <begin position="517"/>
        <end position="531"/>
    </location>
</feature>
<comment type="subcellular location">
    <subcellularLocation>
        <location evidence="2">Cytoplasm</location>
    </subcellularLocation>
    <subcellularLocation>
        <location evidence="1">Nucleus</location>
    </subcellularLocation>
</comment>
<feature type="compositionally biased region" description="Gly residues" evidence="7">
    <location>
        <begin position="607"/>
        <end position="621"/>
    </location>
</feature>
<evidence type="ECO:0000256" key="1">
    <source>
        <dbReference type="ARBA" id="ARBA00004123"/>
    </source>
</evidence>
<dbReference type="InterPro" id="IPR020568">
    <property type="entry name" value="Ribosomal_Su5_D2-typ_SF"/>
</dbReference>
<dbReference type="GO" id="GO:0000467">
    <property type="term" value="P:exonucleolytic trimming to generate mature 3'-end of 5.8S rRNA from tricistronic rRNA transcript (SSU-rRNA, 5.8S rRNA, LSU-rRNA)"/>
    <property type="evidence" value="ECO:0007669"/>
    <property type="project" value="TreeGrafter"/>
</dbReference>
<feature type="compositionally biased region" description="Basic and acidic residues" evidence="7">
    <location>
        <begin position="494"/>
        <end position="504"/>
    </location>
</feature>
<dbReference type="SUPFAM" id="SSF55666">
    <property type="entry name" value="Ribonuclease PH domain 2-like"/>
    <property type="match status" value="1"/>
</dbReference>
<dbReference type="GO" id="GO:0000177">
    <property type="term" value="C:cytoplasmic exosome (RNase complex)"/>
    <property type="evidence" value="ECO:0007669"/>
    <property type="project" value="TreeGrafter"/>
</dbReference>
<protein>
    <submittedName>
        <fullName evidence="10">Uncharacterized protein</fullName>
    </submittedName>
</protein>
<feature type="compositionally biased region" description="Polar residues" evidence="7">
    <location>
        <begin position="544"/>
        <end position="563"/>
    </location>
</feature>
<dbReference type="GO" id="GO:0035925">
    <property type="term" value="F:mRNA 3'-UTR AU-rich region binding"/>
    <property type="evidence" value="ECO:0007669"/>
    <property type="project" value="TreeGrafter"/>
</dbReference>
<dbReference type="InterPro" id="IPR027408">
    <property type="entry name" value="PNPase/RNase_PH_dom_sf"/>
</dbReference>
<feature type="region of interest" description="Disordered" evidence="7">
    <location>
        <begin position="177"/>
        <end position="198"/>
    </location>
</feature>